<gene>
    <name evidence="9" type="primary">lrrc19l.L</name>
    <name evidence="7 8" type="synonym">lrrc19.L</name>
</gene>
<keyword evidence="2" id="KW-0677">Repeat</keyword>
<dbReference type="Pfam" id="PF00560">
    <property type="entry name" value="LRR_1"/>
    <property type="match status" value="2"/>
</dbReference>
<keyword evidence="4" id="KW-0472">Membrane</keyword>
<feature type="signal peptide" evidence="5">
    <location>
        <begin position="1"/>
        <end position="18"/>
    </location>
</feature>
<evidence type="ECO:0000256" key="4">
    <source>
        <dbReference type="SAM" id="Phobius"/>
    </source>
</evidence>
<dbReference type="Pfam" id="PF15176">
    <property type="entry name" value="LRR19-TM"/>
    <property type="match status" value="1"/>
</dbReference>
<dbReference type="CTD" id="100380962"/>
<dbReference type="PROSITE" id="PS51450">
    <property type="entry name" value="LRR"/>
    <property type="match status" value="1"/>
</dbReference>
<dbReference type="SMART" id="SM00369">
    <property type="entry name" value="LRR_TYP"/>
    <property type="match status" value="2"/>
</dbReference>
<keyword evidence="1" id="KW-0433">Leucine-rich repeat</keyword>
<dbReference type="SUPFAM" id="SSF52058">
    <property type="entry name" value="L domain-like"/>
    <property type="match status" value="1"/>
</dbReference>
<evidence type="ECO:0000256" key="1">
    <source>
        <dbReference type="ARBA" id="ARBA00022614"/>
    </source>
</evidence>
<keyword evidence="5" id="KW-0732">Signal</keyword>
<evidence type="ECO:0000256" key="2">
    <source>
        <dbReference type="ARBA" id="ARBA00022737"/>
    </source>
</evidence>
<name>A0A1L8GM07_XENLA</name>
<reference evidence="7 8" key="1">
    <citation type="submission" date="2025-04" db="UniProtKB">
        <authorList>
            <consortium name="RefSeq"/>
        </authorList>
    </citation>
    <scope>IDENTIFICATION</scope>
    <source>
        <strain evidence="7 8">J_2021</strain>
        <tissue evidence="7 8">Erythrocytes</tissue>
    </source>
</reference>
<dbReference type="OMA" id="HPLQQWL"/>
<dbReference type="AlphaFoldDB" id="A0A1L8GM07"/>
<keyword evidence="4" id="KW-0812">Transmembrane</keyword>
<proteinExistence type="predicted"/>
<dbReference type="GeneID" id="100380962"/>
<sequence length="332" mass="37618">MGEDTILYLVFFLTPLTASPCIQHSQGKIDCGNKGLLQIPASLPEGLKHLDLSNNSIHVSQPLPESLSEVHFLNLSHNPLKVLPSRAFQNLPHLQTLDLSSCSIVRLDPHVFKGLNSLKTLILKNNSFRAFSLADLPILTRLDLRETLLTSHPFQNTHRHWYFQLLTDSGFCECTTEETLQDPDQYGLFCSCSRHLIEEKALSGPRANIRFARDVNDSTNNTSYNLTSPAPAKATTSGRSWPYLVGFIVIAICLSLLIAMAAKCNVFHRYIRSYRHRPLPENDWINQSQTELPGVPLPPNEDEDGFIEDNYIQPEDHHDEEEDDNLERMYDI</sequence>
<dbReference type="Gene3D" id="3.80.10.10">
    <property type="entry name" value="Ribonuclease Inhibitor"/>
    <property type="match status" value="1"/>
</dbReference>
<dbReference type="InterPro" id="IPR001611">
    <property type="entry name" value="Leu-rich_rpt"/>
</dbReference>
<keyword evidence="4" id="KW-1133">Transmembrane helix</keyword>
<keyword evidence="6" id="KW-1185">Reference proteome</keyword>
<evidence type="ECO:0000313" key="7">
    <source>
        <dbReference type="RefSeq" id="XP_018113785.1"/>
    </source>
</evidence>
<dbReference type="STRING" id="8355.A0A1L8GM07"/>
<dbReference type="RefSeq" id="XP_018113785.1">
    <property type="nucleotide sequence ID" value="XM_018258296.2"/>
</dbReference>
<dbReference type="KEGG" id="xla:100380962"/>
<dbReference type="Proteomes" id="UP000186698">
    <property type="component" value="Chromosome 4L"/>
</dbReference>
<evidence type="ECO:0000313" key="6">
    <source>
        <dbReference type="Proteomes" id="UP000186698"/>
    </source>
</evidence>
<dbReference type="OrthoDB" id="676979at2759"/>
<dbReference type="InterPro" id="IPR032675">
    <property type="entry name" value="LRR_dom_sf"/>
</dbReference>
<dbReference type="RefSeq" id="XP_041446356.1">
    <property type="nucleotide sequence ID" value="XM_041590422.1"/>
</dbReference>
<dbReference type="Pfam" id="PF13855">
    <property type="entry name" value="LRR_8"/>
    <property type="match status" value="1"/>
</dbReference>
<dbReference type="InterPro" id="IPR003591">
    <property type="entry name" value="Leu-rich_rpt_typical-subtyp"/>
</dbReference>
<dbReference type="AGR" id="Xenbase:XB-GENE-941069"/>
<evidence type="ECO:0000313" key="9">
    <source>
        <dbReference type="Xenbase" id="XB-GENE-941069"/>
    </source>
</evidence>
<feature type="region of interest" description="Disordered" evidence="3">
    <location>
        <begin position="293"/>
        <end position="332"/>
    </location>
</feature>
<evidence type="ECO:0000256" key="5">
    <source>
        <dbReference type="SAM" id="SignalP"/>
    </source>
</evidence>
<dbReference type="PANTHER" id="PTHR31450:SF3">
    <property type="entry name" value="TYPE III ENDOSOME MEMBRANE PROTEIN TEMP"/>
    <property type="match status" value="1"/>
</dbReference>
<dbReference type="PANTHER" id="PTHR31450">
    <property type="entry name" value="LEUCINE-RICH REPEAT-CONTAINING PROTEIN 19 LRRC19 FAMILY MEMBER"/>
    <property type="match status" value="1"/>
</dbReference>
<dbReference type="Xenbase" id="XB-GENE-941069">
    <property type="gene designation" value="lrrc19l.L"/>
</dbReference>
<organism evidence="6 8">
    <name type="scientific">Xenopus laevis</name>
    <name type="common">African clawed frog</name>
    <dbReference type="NCBI Taxonomy" id="8355"/>
    <lineage>
        <taxon>Eukaryota</taxon>
        <taxon>Metazoa</taxon>
        <taxon>Chordata</taxon>
        <taxon>Craniata</taxon>
        <taxon>Vertebrata</taxon>
        <taxon>Euteleostomi</taxon>
        <taxon>Amphibia</taxon>
        <taxon>Batrachia</taxon>
        <taxon>Anura</taxon>
        <taxon>Pipoidea</taxon>
        <taxon>Pipidae</taxon>
        <taxon>Xenopodinae</taxon>
        <taxon>Xenopus</taxon>
        <taxon>Xenopus</taxon>
    </lineage>
</organism>
<protein>
    <submittedName>
        <fullName evidence="7">SLIT homolog 3 protein</fullName>
    </submittedName>
</protein>
<dbReference type="Bgee" id="100380962">
    <property type="expression patterns" value="Expressed in kidney and 16 other cell types or tissues"/>
</dbReference>
<feature type="chain" id="PRO_5044562387" evidence="5">
    <location>
        <begin position="19"/>
        <end position="332"/>
    </location>
</feature>
<evidence type="ECO:0000313" key="8">
    <source>
        <dbReference type="RefSeq" id="XP_041446356.1"/>
    </source>
</evidence>
<feature type="transmembrane region" description="Helical" evidence="4">
    <location>
        <begin position="241"/>
        <end position="262"/>
    </location>
</feature>
<dbReference type="PaxDb" id="8355-A0A1L8GM07"/>
<accession>A0A1L8GM07</accession>
<evidence type="ECO:0000256" key="3">
    <source>
        <dbReference type="SAM" id="MobiDB-lite"/>
    </source>
</evidence>